<evidence type="ECO:0008006" key="4">
    <source>
        <dbReference type="Google" id="ProtNLM"/>
    </source>
</evidence>
<feature type="transmembrane region" description="Helical" evidence="1">
    <location>
        <begin position="39"/>
        <end position="55"/>
    </location>
</feature>
<organism evidence="2 3">
    <name type="scientific">Rhodococcus chondri</name>
    <dbReference type="NCBI Taxonomy" id="3065941"/>
    <lineage>
        <taxon>Bacteria</taxon>
        <taxon>Bacillati</taxon>
        <taxon>Actinomycetota</taxon>
        <taxon>Actinomycetes</taxon>
        <taxon>Mycobacteriales</taxon>
        <taxon>Nocardiaceae</taxon>
        <taxon>Rhodococcus</taxon>
    </lineage>
</organism>
<evidence type="ECO:0000313" key="3">
    <source>
        <dbReference type="Proteomes" id="UP001331936"/>
    </source>
</evidence>
<dbReference type="Proteomes" id="UP001331936">
    <property type="component" value="Unassembled WGS sequence"/>
</dbReference>
<sequence length="166" mass="16589">MAGEARFVARMRAAFVCGTSIAVSVAAHALAGGEAPGQAGAVLLVAVAVAVGVLAGGTRLSVPLALAAGQVIGHLVLALDEGHLHVPGPVMFFAHVVAIAVAALLVRGAESGCRVALAALRRIVPDLYSAAPVRLEGSTPPAYRTRVRRGVLLAGGRGTRGPPVTV</sequence>
<keyword evidence="1" id="KW-1133">Transmembrane helix</keyword>
<keyword evidence="1" id="KW-0472">Membrane</keyword>
<evidence type="ECO:0000313" key="2">
    <source>
        <dbReference type="EMBL" id="MEE2031762.1"/>
    </source>
</evidence>
<keyword evidence="3" id="KW-1185">Reference proteome</keyword>
<reference evidence="2 3" key="1">
    <citation type="submission" date="2023-08" db="EMBL/GenBank/DDBJ databases">
        <authorList>
            <person name="Girao M."/>
            <person name="Carvalho M.F."/>
        </authorList>
    </citation>
    <scope>NUCLEOTIDE SEQUENCE [LARGE SCALE GENOMIC DNA]</scope>
    <source>
        <strain evidence="2 3">CC-R104</strain>
    </source>
</reference>
<comment type="caution">
    <text evidence="2">The sequence shown here is derived from an EMBL/GenBank/DDBJ whole genome shotgun (WGS) entry which is preliminary data.</text>
</comment>
<proteinExistence type="predicted"/>
<evidence type="ECO:0000256" key="1">
    <source>
        <dbReference type="SAM" id="Phobius"/>
    </source>
</evidence>
<name>A0ABU7JPU2_9NOCA</name>
<gene>
    <name evidence="2" type="ORF">Q8814_06480</name>
</gene>
<feature type="transmembrane region" description="Helical" evidence="1">
    <location>
        <begin position="62"/>
        <end position="79"/>
    </location>
</feature>
<protein>
    <recommendedName>
        <fullName evidence="4">Integral membrane protein</fullName>
    </recommendedName>
</protein>
<feature type="transmembrane region" description="Helical" evidence="1">
    <location>
        <begin position="85"/>
        <end position="106"/>
    </location>
</feature>
<keyword evidence="1" id="KW-0812">Transmembrane</keyword>
<dbReference type="RefSeq" id="WP_330151196.1">
    <property type="nucleotide sequence ID" value="NZ_JAUZMZ010000023.1"/>
</dbReference>
<accession>A0ABU7JPU2</accession>
<dbReference type="EMBL" id="JAUZMZ010000023">
    <property type="protein sequence ID" value="MEE2031762.1"/>
    <property type="molecule type" value="Genomic_DNA"/>
</dbReference>